<dbReference type="InParanoid" id="A0A507BGR2"/>
<proteinExistence type="predicted"/>
<evidence type="ECO:0000256" key="1">
    <source>
        <dbReference type="SAM" id="SignalP"/>
    </source>
</evidence>
<dbReference type="EMBL" id="SKBQ01000017">
    <property type="protein sequence ID" value="TPX16519.1"/>
    <property type="molecule type" value="Genomic_DNA"/>
</dbReference>
<feature type="chain" id="PRO_5021463449" evidence="1">
    <location>
        <begin position="18"/>
        <end position="100"/>
    </location>
</feature>
<comment type="caution">
    <text evidence="2">The sequence shown here is derived from an EMBL/GenBank/DDBJ whole genome shotgun (WGS) entry which is preliminary data.</text>
</comment>
<dbReference type="Proteomes" id="UP000319257">
    <property type="component" value="Unassembled WGS sequence"/>
</dbReference>
<keyword evidence="1" id="KW-0732">Signal</keyword>
<organism evidence="2 3">
    <name type="scientific">Thyridium curvatum</name>
    <dbReference type="NCBI Taxonomy" id="1093900"/>
    <lineage>
        <taxon>Eukaryota</taxon>
        <taxon>Fungi</taxon>
        <taxon>Dikarya</taxon>
        <taxon>Ascomycota</taxon>
        <taxon>Pezizomycotina</taxon>
        <taxon>Sordariomycetes</taxon>
        <taxon>Sordariomycetidae</taxon>
        <taxon>Thyridiales</taxon>
        <taxon>Thyridiaceae</taxon>
        <taxon>Thyridium</taxon>
    </lineage>
</organism>
<feature type="signal peptide" evidence="1">
    <location>
        <begin position="1"/>
        <end position="17"/>
    </location>
</feature>
<accession>A0A507BGR2</accession>
<name>A0A507BGR2_9PEZI</name>
<keyword evidence="3" id="KW-1185">Reference proteome</keyword>
<reference evidence="2 3" key="1">
    <citation type="submission" date="2019-06" db="EMBL/GenBank/DDBJ databases">
        <title>Draft genome sequence of the filamentous fungus Phialemoniopsis curvata isolated from diesel fuel.</title>
        <authorList>
            <person name="Varaljay V.A."/>
            <person name="Lyon W.J."/>
            <person name="Crouch A.L."/>
            <person name="Drake C.E."/>
            <person name="Hollomon J.M."/>
            <person name="Nadeau L.J."/>
            <person name="Nunn H.S."/>
            <person name="Stevenson B.S."/>
            <person name="Bojanowski C.L."/>
            <person name="Crookes-Goodson W.J."/>
        </authorList>
    </citation>
    <scope>NUCLEOTIDE SEQUENCE [LARGE SCALE GENOMIC DNA]</scope>
    <source>
        <strain evidence="2 3">D216</strain>
    </source>
</reference>
<dbReference type="GeneID" id="41971260"/>
<dbReference type="OrthoDB" id="2956254at2759"/>
<sequence>MQFTKTALFALLSFAVANPLPAEGTSETTELQLAANCNHSIGNCYDNDCDGNPTTLVCLGGPFIGCPCGYNCNGKGPCDYNGCDGVNGRCTANYLGCACH</sequence>
<dbReference type="RefSeq" id="XP_030998230.1">
    <property type="nucleotide sequence ID" value="XM_031138154.1"/>
</dbReference>
<evidence type="ECO:0000313" key="2">
    <source>
        <dbReference type="EMBL" id="TPX16519.1"/>
    </source>
</evidence>
<evidence type="ECO:0000313" key="3">
    <source>
        <dbReference type="Proteomes" id="UP000319257"/>
    </source>
</evidence>
<dbReference type="AlphaFoldDB" id="A0A507BGR2"/>
<gene>
    <name evidence="2" type="ORF">E0L32_003813</name>
</gene>
<protein>
    <submittedName>
        <fullName evidence="2">Uncharacterized protein</fullName>
    </submittedName>
</protein>